<accession>A0A3A8JC94</accession>
<proteinExistence type="predicted"/>
<reference evidence="2" key="1">
    <citation type="submission" date="2018-09" db="EMBL/GenBank/DDBJ databases">
        <authorList>
            <person name="Livingstone P.G."/>
            <person name="Whitworth D.E."/>
        </authorList>
    </citation>
    <scope>NUCLEOTIDE SEQUENCE [LARGE SCALE GENOMIC DNA]</scope>
    <source>
        <strain evidence="2">CA043D</strain>
    </source>
</reference>
<comment type="caution">
    <text evidence="1">The sequence shown here is derived from an EMBL/GenBank/DDBJ whole genome shotgun (WGS) entry which is preliminary data.</text>
</comment>
<evidence type="ECO:0000313" key="2">
    <source>
        <dbReference type="Proteomes" id="UP000268313"/>
    </source>
</evidence>
<dbReference type="Proteomes" id="UP000268313">
    <property type="component" value="Unassembled WGS sequence"/>
</dbReference>
<dbReference type="AlphaFoldDB" id="A0A3A8JC94"/>
<gene>
    <name evidence="1" type="ORF">D7X32_43665</name>
</gene>
<evidence type="ECO:0000313" key="1">
    <source>
        <dbReference type="EMBL" id="RKG93497.1"/>
    </source>
</evidence>
<keyword evidence="2" id="KW-1185">Reference proteome</keyword>
<dbReference type="EMBL" id="RAWE01000400">
    <property type="protein sequence ID" value="RKG93497.1"/>
    <property type="molecule type" value="Genomic_DNA"/>
</dbReference>
<protein>
    <submittedName>
        <fullName evidence="1">Uncharacterized protein</fullName>
    </submittedName>
</protein>
<organism evidence="1 2">
    <name type="scientific">Corallococcus carmarthensis</name>
    <dbReference type="NCBI Taxonomy" id="2316728"/>
    <lineage>
        <taxon>Bacteria</taxon>
        <taxon>Pseudomonadati</taxon>
        <taxon>Myxococcota</taxon>
        <taxon>Myxococcia</taxon>
        <taxon>Myxococcales</taxon>
        <taxon>Cystobacterineae</taxon>
        <taxon>Myxococcaceae</taxon>
        <taxon>Corallococcus</taxon>
    </lineage>
</organism>
<sequence length="331" mass="37181">MVQFGAMKFVFIDNEALSWINEGLRAGRVPSMGFLDLFSGGVVPLARHVEFDPSQHIPGWRALHVDTELRRRGLKLAHLVDAGQGESPVTLEQFSNRFRRTMSPANIMPFPSSRCVNFQVTKAPFIICRKDLAEERAIQSVLLAAMQEHAGGGLVEAIVGASGNKLRPAPYWRETARRIELEILPKERAETECKPVYKGDGGPTVFERARHYSGAQIKEALGGGTYMQVVVKRRGVGTICIRFREDINPQWREEELWIHNSEKGQRIKDARAWVKSGAAVPVFVKKIGRDDWTFIGRAWGETGFEGAEAAQHAKDERVGLILHLLREDEEE</sequence>
<name>A0A3A8JC94_9BACT</name>